<dbReference type="Pfam" id="PF04054">
    <property type="entry name" value="Not1"/>
    <property type="match status" value="2"/>
</dbReference>
<dbReference type="EMBL" id="SRLO01000588">
    <property type="protein sequence ID" value="TNN51275.1"/>
    <property type="molecule type" value="Genomic_DNA"/>
</dbReference>
<feature type="domain" description="CCR4-NOT transcription complex subunit 1 TTP binding" evidence="11">
    <location>
        <begin position="795"/>
        <end position="923"/>
    </location>
</feature>
<dbReference type="PANTHER" id="PTHR13162:SF8">
    <property type="entry name" value="CCR4-NOT TRANSCRIPTION COMPLEX SUBUNIT 1"/>
    <property type="match status" value="1"/>
</dbReference>
<evidence type="ECO:0000313" key="16">
    <source>
        <dbReference type="Proteomes" id="UP000314294"/>
    </source>
</evidence>
<dbReference type="Pfam" id="PF23590">
    <property type="entry name" value="NOT1_connector"/>
    <property type="match status" value="1"/>
</dbReference>
<sequence length="2278" mass="255074">MNLDSLSLALSQISYLVDNLTKKNYRASQQEIQHIVNRHGPEADRHLLRCLFSHVDFSGDGKSSGKDFHQFLIQECVSLISKPNFIATLCYAVDNPLHYQKSLKPSAHLFTQLSKVLKLSKVQEVIFGLALLNSSNTDLRGFAAQFIKQKLPDLLRSYVDADLGGNQEGGFQDIAIEVLQLLLSHLLFGQKGACGVGQEQIDAFLKTLCRDFPQERCPVVLAPLLYPEKRDIPMDRILPDSGELAKTMMESSLAEFMQEVGYGFCASLDECRNIILQYGVREVTASQVARVLGMMARTHSGLTDGIPLQSISAPGSGIWSDGKDKNDGSQAHTWNVEVLIDVVKEVNPNLNFKEVTYELDHAGFIIRDSKGLHIVVYGIQRGLGMEVFPVDLIYRPWKHAEGQLSFIQHSLMSPEVFSFADYPCHTVAIDILKAPPEDDNREIATWKSLDLVESLLRLSEVGQYEQVKQLFSFPIKHCPDMLVLALLQISTSWHTLRHELISTLMPIFLGNHPNSAIILHYAWHGQGQSPSIRQLIMHSMAEWYMRGEQYDQAKLSRILDVAQDLKSLSMLLNGTPFAFVIDLAALASRREYLKLDKWLTDKIREHGEPFIQACVTFLKRRCPSIMGGLAPDKDQPKSAQLPPETLATMLACLQSCAGRPCVVYVRVMPKGRAPSTSSLDAISPVQMDSLSGIGSLNLGGTAPSHTQSMQGFPTSLSSAFSNPQSPAKAFPPLSNPNPSTPFGGIGSLSSQLPGMDSGPLGTGIGSSIGSSLGMPTVNTDPFGTRKMSTPGLNPPTFQQSKIEASDLSQVWPEANQNFSKEIDDEANSYFQRIYNHPPHPTMSVDEVLEMLQRFKDSTIKREREVFNCMLRNLFEEYRFFPQYPDKELHITACLFGGIIEKGLVTYMALGLALRYYIEYGQQSRDPPVKMQGSITTPGSLALAQVQAQSQQPGVPKAPQPGQPSTLVTTTTSTTTVAKTPTITRPTPSTFKKDVPPSINTTNIDTLLVATDQTERIVEPPENVQEKIAFIFNNLSQSNMTQKVEELKETVKDEFMPWVSQYLVMKRVSIEPNFHGLYSNFLDTLKNPEFVKMVLNETYRNIKVLLTSDKAAANFSDRSLLKNLGHWLGMITLAKNKPILYTDLEVKSLLLEAYLKGQQELLYVVPFVAKVLESSLRSMVFRPQNPWTMAIMNVLAELHQEHDLKLNLKFEIEVLCKNLSLDINDLKPGNLLKDKDKLKSLEEQLSAPKKETKPPEEMLPVSSSGDFVPFAAPPSTPAATTTPCTTTGPPTPQFSYHDINVYALAGLAPHININVNISLLQAHPQLKQCVRQSVERAVQELVHPVVDRSIKIAMTTCEQIIRKDFALDSEESRMRVAAHHMMRNLTAGMAMITCREPLLMSIATNLKNSFAAALRAPTPQQREMMEEAASRIAQDNCELACCFIQKTAVEKAGPEMDKRLATEFELRKHARQEGRRYCDPVVLTYQAERMPEQIRLKVGGVDPKQLAVYEEFARNVPGFLPSNDLSQPTGFLAQPMKQQAWATDDVAQIYDKCMADLEQHLHAIPPALAMNPLTQALRSLLEAVALARNSRDGIAALGLLQKAVEGLLDATSGADADLLLRYRECHLLVLKALQDGRAYGPQWCNKQITRCLIECRDEYKYNVEAVELLIRNHLVNMQQYDLHLAQSMENGLHYMAVAFAMQLVKLLLVDERSVSHVTEADLFHTIETLMRTCAHSRANAPEGLPQLMDVVRSNYEAMIDRAHGGPNFMMHSGISQASEYDDPPGLREKAEYLLREWVNLYHSAAAGRDSTKAFSAFVGQMHQQGILKTDDLITRFFRLCTEMCVEISYRAQAEQQHNPAASAAIIRAKCYHNLDAFVRLIALLVKHSGEATNTVTKINLLNKVLGIVVGVLIQDHDVRQTEFQQLPYHRIFIMLLLELNAPEHVLETINFQTLTAFCNTFHILRPTKAPGFVYAWLELISHRIFIARMLAHTPQQKGWPMYAQLLIDLFKYLAPFLRNVELNKPMQILYKGTLRVLLVLLHDFPEFLCDYHYGFCDVIPPNCIQLRNLILSAFPRNMRLPDPFTPNLKVDMLSEINIAPRILTNFTGVMPSQFKKDLDSYLKTRSPVTFLSELRSNLQVSNEPGNRYNIQLINALVLYVGTQAIAHIHNKGSTPSMSTITHSAHMDIFQNLAVDLDTEGKVAADGPRQVLLERLIVNRPHPWGLLITFIELIKNPAFKFWSHDFVHCAPEIEKLFQSVAQCCMGQKQAQQVMEGTGAS</sequence>
<dbReference type="InterPro" id="IPR032193">
    <property type="entry name" value="CNOT1_TTP_bind"/>
</dbReference>
<evidence type="ECO:0000259" key="13">
    <source>
        <dbReference type="Pfam" id="PF22940"/>
    </source>
</evidence>
<dbReference type="Proteomes" id="UP000314294">
    <property type="component" value="Unassembled WGS sequence"/>
</dbReference>
<dbReference type="InterPro" id="IPR055454">
    <property type="entry name" value="CNOT1-like_NOT1_connector"/>
</dbReference>
<dbReference type="GO" id="GO:0005634">
    <property type="term" value="C:nucleus"/>
    <property type="evidence" value="ECO:0007669"/>
    <property type="project" value="UniProtKB-SubCell"/>
</dbReference>
<evidence type="ECO:0000259" key="14">
    <source>
        <dbReference type="Pfam" id="PF23590"/>
    </source>
</evidence>
<dbReference type="GO" id="GO:0017148">
    <property type="term" value="P:negative regulation of translation"/>
    <property type="evidence" value="ECO:0007669"/>
    <property type="project" value="InterPro"/>
</dbReference>
<evidence type="ECO:0000256" key="5">
    <source>
        <dbReference type="ARBA" id="ARBA00023242"/>
    </source>
</evidence>
<feature type="domain" description="CCR4-Not complex component Not1 C-terminal" evidence="8">
    <location>
        <begin position="1935"/>
        <end position="2200"/>
    </location>
</feature>
<dbReference type="InterPro" id="IPR040398">
    <property type="entry name" value="Not1"/>
</dbReference>
<feature type="domain" description="CCR4-NOT transcription complex subunit 1" evidence="9">
    <location>
        <begin position="1323"/>
        <end position="1470"/>
    </location>
</feature>
<dbReference type="InterPro" id="IPR032194">
    <property type="entry name" value="CNOT1_HEAT"/>
</dbReference>
<dbReference type="Pfam" id="PF12842">
    <property type="entry name" value="DUF3819"/>
    <property type="match status" value="1"/>
</dbReference>
<evidence type="ECO:0000256" key="2">
    <source>
        <dbReference type="ARBA" id="ARBA00022491"/>
    </source>
</evidence>
<dbReference type="InterPro" id="IPR055104">
    <property type="entry name" value="CNOT1_1st"/>
</dbReference>
<feature type="compositionally biased region" description="Low complexity" evidence="7">
    <location>
        <begin position="944"/>
        <end position="954"/>
    </location>
</feature>
<organism evidence="15 16">
    <name type="scientific">Liparis tanakae</name>
    <name type="common">Tanaka's snailfish</name>
    <dbReference type="NCBI Taxonomy" id="230148"/>
    <lineage>
        <taxon>Eukaryota</taxon>
        <taxon>Metazoa</taxon>
        <taxon>Chordata</taxon>
        <taxon>Craniata</taxon>
        <taxon>Vertebrata</taxon>
        <taxon>Euteleostomi</taxon>
        <taxon>Actinopterygii</taxon>
        <taxon>Neopterygii</taxon>
        <taxon>Teleostei</taxon>
        <taxon>Neoteleostei</taxon>
        <taxon>Acanthomorphata</taxon>
        <taxon>Eupercaria</taxon>
        <taxon>Perciformes</taxon>
        <taxon>Cottioidei</taxon>
        <taxon>Cottales</taxon>
        <taxon>Liparidae</taxon>
        <taxon>Liparis</taxon>
    </lineage>
</organism>
<evidence type="ECO:0000256" key="3">
    <source>
        <dbReference type="ARBA" id="ARBA00023015"/>
    </source>
</evidence>
<feature type="domain" description="CCR4-Not complex component Not1 C-terminal" evidence="8">
    <location>
        <begin position="2208"/>
        <end position="2259"/>
    </location>
</feature>
<evidence type="ECO:0000256" key="7">
    <source>
        <dbReference type="SAM" id="MobiDB-lite"/>
    </source>
</evidence>
<dbReference type="GO" id="GO:0030015">
    <property type="term" value="C:CCR4-NOT core complex"/>
    <property type="evidence" value="ECO:0007669"/>
    <property type="project" value="InterPro"/>
</dbReference>
<dbReference type="Gene3D" id="1.25.40.840">
    <property type="entry name" value="CCR4-NOT transcription complex subunit 1 TTP binding domain"/>
    <property type="match status" value="1"/>
</dbReference>
<dbReference type="FunFam" id="1.25.40.180:FF:000005">
    <property type="entry name" value="Ccr4-not transcription complex subunit 1 isoform"/>
    <property type="match status" value="1"/>
</dbReference>
<dbReference type="GO" id="GO:0000288">
    <property type="term" value="P:nuclear-transcribed mRNA catabolic process, deadenylation-dependent decay"/>
    <property type="evidence" value="ECO:0007669"/>
    <property type="project" value="TreeGrafter"/>
</dbReference>
<dbReference type="Pfam" id="PF22940">
    <property type="entry name" value="CNOT1_1st"/>
    <property type="match status" value="1"/>
</dbReference>
<keyword evidence="2" id="KW-0678">Repressor</keyword>
<protein>
    <submittedName>
        <fullName evidence="15">CCR4-NOT transcription complex subunit 1</fullName>
    </submittedName>
</protein>
<keyword evidence="5" id="KW-0539">Nucleus</keyword>
<comment type="subcellular location">
    <subcellularLocation>
        <location evidence="1">Nucleus</location>
    </subcellularLocation>
</comment>
<proteinExistence type="inferred from homology"/>
<feature type="domain" description="CCR4-NOT transcription complex subunit 1 N-terminal" evidence="13">
    <location>
        <begin position="30"/>
        <end position="225"/>
    </location>
</feature>
<dbReference type="GO" id="GO:0000932">
    <property type="term" value="C:P-body"/>
    <property type="evidence" value="ECO:0007669"/>
    <property type="project" value="TreeGrafter"/>
</dbReference>
<dbReference type="Gene3D" id="1.25.40.180">
    <property type="match status" value="1"/>
</dbReference>
<evidence type="ECO:0000313" key="15">
    <source>
        <dbReference type="EMBL" id="TNN51275.1"/>
    </source>
</evidence>
<dbReference type="Pfam" id="PF16417">
    <property type="entry name" value="CNOT1_TTP_bind"/>
    <property type="match status" value="1"/>
</dbReference>
<dbReference type="Gene3D" id="1.25.40.800">
    <property type="match status" value="2"/>
</dbReference>
<dbReference type="Pfam" id="PF16418">
    <property type="entry name" value="CNOT1_HEAT"/>
    <property type="match status" value="1"/>
</dbReference>
<name>A0A4Z2GDQ9_9TELE</name>
<dbReference type="InterPro" id="IPR038535">
    <property type="entry name" value="CNOT1_TTP_bind_sf"/>
</dbReference>
<feature type="domain" description="CCR4-NOT transcription complex subunit 1 HEAT repeat" evidence="12">
    <location>
        <begin position="498"/>
        <end position="654"/>
    </location>
</feature>
<evidence type="ECO:0000259" key="9">
    <source>
        <dbReference type="Pfam" id="PF12842"/>
    </source>
</evidence>
<reference evidence="15 16" key="1">
    <citation type="submission" date="2019-03" db="EMBL/GenBank/DDBJ databases">
        <title>First draft genome of Liparis tanakae, snailfish: a comprehensive survey of snailfish specific genes.</title>
        <authorList>
            <person name="Kim W."/>
            <person name="Song I."/>
            <person name="Jeong J.-H."/>
            <person name="Kim D."/>
            <person name="Kim S."/>
            <person name="Ryu S."/>
            <person name="Song J.Y."/>
            <person name="Lee S.K."/>
        </authorList>
    </citation>
    <scope>NUCLEOTIDE SEQUENCE [LARGE SCALE GENOMIC DNA]</scope>
    <source>
        <tissue evidence="15">Muscle</tissue>
    </source>
</reference>
<gene>
    <name evidence="15" type="primary">cnot1</name>
    <name evidence="15" type="ORF">EYF80_038536</name>
</gene>
<dbReference type="InterPro" id="IPR032191">
    <property type="entry name" value="CNOT1_CAF1_bind"/>
</dbReference>
<evidence type="ECO:0000256" key="1">
    <source>
        <dbReference type="ARBA" id="ARBA00004123"/>
    </source>
</evidence>
<keyword evidence="4" id="KW-0804">Transcription</keyword>
<accession>A0A4Z2GDQ9</accession>
<dbReference type="GO" id="GO:0060090">
    <property type="term" value="F:molecular adaptor activity"/>
    <property type="evidence" value="ECO:0007669"/>
    <property type="project" value="TreeGrafter"/>
</dbReference>
<evidence type="ECO:0000259" key="11">
    <source>
        <dbReference type="Pfam" id="PF16417"/>
    </source>
</evidence>
<dbReference type="FunFam" id="1.25.40.790:FF:000001">
    <property type="entry name" value="Ccr4-not transcription complex subunit 1 isoform"/>
    <property type="match status" value="1"/>
</dbReference>
<dbReference type="InterPro" id="IPR007196">
    <property type="entry name" value="CCR4-Not_Not1_C"/>
</dbReference>
<feature type="domain" description="CCR4-NOT transcription complex subunit 1 CAF1-binding" evidence="10">
    <location>
        <begin position="1016"/>
        <end position="1238"/>
    </location>
</feature>
<dbReference type="Pfam" id="PF16415">
    <property type="entry name" value="CNOT1_CAF1_bind"/>
    <property type="match status" value="1"/>
</dbReference>
<evidence type="ECO:0000256" key="6">
    <source>
        <dbReference type="ARBA" id="ARBA00025717"/>
    </source>
</evidence>
<feature type="region of interest" description="Disordered" evidence="7">
    <location>
        <begin position="702"/>
        <end position="736"/>
    </location>
</feature>
<dbReference type="InterPro" id="IPR024557">
    <property type="entry name" value="CNOT1_dom_4"/>
</dbReference>
<feature type="region of interest" description="Disordered" evidence="7">
    <location>
        <begin position="944"/>
        <end position="996"/>
    </location>
</feature>
<comment type="similarity">
    <text evidence="6">Belongs to the CNOT1 family.</text>
</comment>
<evidence type="ECO:0000259" key="10">
    <source>
        <dbReference type="Pfam" id="PF16415"/>
    </source>
</evidence>
<evidence type="ECO:0000256" key="4">
    <source>
        <dbReference type="ARBA" id="ARBA00023163"/>
    </source>
</evidence>
<comment type="caution">
    <text evidence="15">The sequence shown here is derived from an EMBL/GenBank/DDBJ whole genome shotgun (WGS) entry which is preliminary data.</text>
</comment>
<evidence type="ECO:0000259" key="12">
    <source>
        <dbReference type="Pfam" id="PF16418"/>
    </source>
</evidence>
<evidence type="ECO:0000259" key="8">
    <source>
        <dbReference type="Pfam" id="PF04054"/>
    </source>
</evidence>
<feature type="domain" description="CCR4-NOT transcription complex subunit 1-like NOT1 connector" evidence="14">
    <location>
        <begin position="1547"/>
        <end position="1751"/>
    </location>
</feature>
<feature type="compositionally biased region" description="Low complexity" evidence="7">
    <location>
        <begin position="965"/>
        <end position="986"/>
    </location>
</feature>
<dbReference type="PANTHER" id="PTHR13162">
    <property type="entry name" value="CCR4-NOT TRANSCRIPTION COMPLEX"/>
    <property type="match status" value="1"/>
</dbReference>
<dbReference type="Gene3D" id="1.25.40.790">
    <property type="match status" value="1"/>
</dbReference>
<feature type="compositionally biased region" description="Polar residues" evidence="7">
    <location>
        <begin position="703"/>
        <end position="725"/>
    </location>
</feature>
<dbReference type="CDD" id="cd20710">
    <property type="entry name" value="NOT1_connector"/>
    <property type="match status" value="1"/>
</dbReference>
<keyword evidence="3" id="KW-0805">Transcription regulation</keyword>
<dbReference type="OrthoDB" id="1933107at2759"/>
<keyword evidence="16" id="KW-1185">Reference proteome</keyword>